<feature type="compositionally biased region" description="Basic and acidic residues" evidence="1">
    <location>
        <begin position="127"/>
        <end position="152"/>
    </location>
</feature>
<accession>A0A8S3QLZ8</accession>
<evidence type="ECO:0000313" key="3">
    <source>
        <dbReference type="Proteomes" id="UP000683360"/>
    </source>
</evidence>
<feature type="compositionally biased region" description="Basic and acidic residues" evidence="1">
    <location>
        <begin position="238"/>
        <end position="254"/>
    </location>
</feature>
<dbReference type="AlphaFoldDB" id="A0A8S3QLZ8"/>
<feature type="region of interest" description="Disordered" evidence="1">
    <location>
        <begin position="236"/>
        <end position="255"/>
    </location>
</feature>
<comment type="caution">
    <text evidence="2">The sequence shown here is derived from an EMBL/GenBank/DDBJ whole genome shotgun (WGS) entry which is preliminary data.</text>
</comment>
<sequence length="466" mass="53965">MAERDYRGGFKILHLRMTIGESLTTFLKVSKWRTSKRKTQKKSRPRSILDVTDIIRNIEGLDSSYHSFDVDFTYEIPSNLPEIPVKSRKAEKSRKSENRKSWMSFMCGRNNFDFDDPKEEAPMLEKLSNKQEDDDKSTKRLQQEQVKAEDSITKPSTPSQNELDDIEIITNESPIENITDSPIEIITESPIVNITESPIENITESPISSQNKRLSWMSLMCGSQKNLDFENQHVVSMKPDKSSPKQNNKEENRKSWMSLVCGSGQKENNFRKSVYRDSGISLLSEDSEVHPIQAHSKFQSRSCDDILDSLRHSDDKCEVFSDESFECGSPSMNNLFRTSSIQENSFQIMRRRHRNVNRRRGKDCDSCYSSCDFKILAPILAGSKSEGDLTRVGSFVEREVRFSGIEETFKEKSVSSMEVCRINSVHLKSWQIRRQRRDQKNKLKRASRNLELVLSKDFEFEERLIM</sequence>
<reference evidence="2" key="1">
    <citation type="submission" date="2021-03" db="EMBL/GenBank/DDBJ databases">
        <authorList>
            <person name="Bekaert M."/>
        </authorList>
    </citation>
    <scope>NUCLEOTIDE SEQUENCE</scope>
</reference>
<evidence type="ECO:0000313" key="2">
    <source>
        <dbReference type="EMBL" id="CAG2197882.1"/>
    </source>
</evidence>
<evidence type="ECO:0000256" key="1">
    <source>
        <dbReference type="SAM" id="MobiDB-lite"/>
    </source>
</evidence>
<dbReference type="Proteomes" id="UP000683360">
    <property type="component" value="Unassembled WGS sequence"/>
</dbReference>
<feature type="region of interest" description="Disordered" evidence="1">
    <location>
        <begin position="127"/>
        <end position="162"/>
    </location>
</feature>
<keyword evidence="3" id="KW-1185">Reference proteome</keyword>
<dbReference type="OrthoDB" id="6093480at2759"/>
<organism evidence="2 3">
    <name type="scientific">Mytilus edulis</name>
    <name type="common">Blue mussel</name>
    <dbReference type="NCBI Taxonomy" id="6550"/>
    <lineage>
        <taxon>Eukaryota</taxon>
        <taxon>Metazoa</taxon>
        <taxon>Spiralia</taxon>
        <taxon>Lophotrochozoa</taxon>
        <taxon>Mollusca</taxon>
        <taxon>Bivalvia</taxon>
        <taxon>Autobranchia</taxon>
        <taxon>Pteriomorphia</taxon>
        <taxon>Mytilida</taxon>
        <taxon>Mytiloidea</taxon>
        <taxon>Mytilidae</taxon>
        <taxon>Mytilinae</taxon>
        <taxon>Mytilus</taxon>
    </lineage>
</organism>
<dbReference type="EMBL" id="CAJPWZ010000655">
    <property type="protein sequence ID" value="CAG2197882.1"/>
    <property type="molecule type" value="Genomic_DNA"/>
</dbReference>
<proteinExistence type="predicted"/>
<protein>
    <submittedName>
        <fullName evidence="2">Uncharacterized protein</fullName>
    </submittedName>
</protein>
<name>A0A8S3QLZ8_MYTED</name>
<gene>
    <name evidence="2" type="ORF">MEDL_12654</name>
</gene>